<dbReference type="AlphaFoldDB" id="A0A7J5TZM6"/>
<dbReference type="Proteomes" id="UP000488299">
    <property type="component" value="Unassembled WGS sequence"/>
</dbReference>
<protein>
    <submittedName>
        <fullName evidence="2">Uncharacterized protein</fullName>
    </submittedName>
</protein>
<keyword evidence="3" id="KW-1185">Reference proteome</keyword>
<keyword evidence="1" id="KW-0812">Transmembrane</keyword>
<evidence type="ECO:0000256" key="1">
    <source>
        <dbReference type="SAM" id="Phobius"/>
    </source>
</evidence>
<evidence type="ECO:0000313" key="3">
    <source>
        <dbReference type="Proteomes" id="UP000488299"/>
    </source>
</evidence>
<sequence length="442" mass="50785">MSAHDQEKLRDLTSQSWNMELAISGVAMFAILQLPELLDVLFDSFQYNFKTQTEGMQGLLPSLAYSMIRATGNVLFLAFLINFVMRAYWVGLVGLLAVYPSGIQYDRLPFMSQFAKAKLADDFGSLDGYILRLDRRCNIVFALAFQFVFLFIFLGLMYLMTLLVYSVLRPLLPPPAWEVVKIGGAVLLVVYVGMSLVLSNKKVMEHPTGTKFHYRYMKFNQYLMMGLHKPSSYISNTFYSNLPQKSVIRTMVVAMSLFMVAFIVEYLNDISRTNPRVSFFNRRHLYSARVDSLFVNTSVYDNLRDVSGYVDVAAIQADVIREPYIRLFIAYPKALDTLFTRVAKEPVLSDILSRQEIRERLAVWRNREVNRLLQITVNDSLYAQPDLLFSQPGELQQRGFQTVLVPSNLRTGKNMLRVRVVSGSPEKTREMIAIPFWYVPEK</sequence>
<keyword evidence="1" id="KW-0472">Membrane</keyword>
<keyword evidence="1" id="KW-1133">Transmembrane helix</keyword>
<comment type="caution">
    <text evidence="2">The sequence shown here is derived from an EMBL/GenBank/DDBJ whole genome shotgun (WGS) entry which is preliminary data.</text>
</comment>
<name>A0A7J5TZM6_9BACT</name>
<evidence type="ECO:0000313" key="2">
    <source>
        <dbReference type="EMBL" id="KAB7730525.1"/>
    </source>
</evidence>
<accession>A0A7J5TZM6</accession>
<dbReference type="EMBL" id="WELI01000005">
    <property type="protein sequence ID" value="KAB7730525.1"/>
    <property type="molecule type" value="Genomic_DNA"/>
</dbReference>
<reference evidence="2 3" key="1">
    <citation type="submission" date="2019-10" db="EMBL/GenBank/DDBJ databases">
        <title>Rudanella paleaurantiibacter sp. nov., isolated from sludge.</title>
        <authorList>
            <person name="Xu S.Q."/>
        </authorList>
    </citation>
    <scope>NUCLEOTIDE SEQUENCE [LARGE SCALE GENOMIC DNA]</scope>
    <source>
        <strain evidence="2 3">HX-22-17</strain>
    </source>
</reference>
<feature type="transmembrane region" description="Helical" evidence="1">
    <location>
        <begin position="247"/>
        <end position="267"/>
    </location>
</feature>
<feature type="transmembrane region" description="Helical" evidence="1">
    <location>
        <begin position="179"/>
        <end position="198"/>
    </location>
</feature>
<organism evidence="2 3">
    <name type="scientific">Rudanella paleaurantiibacter</name>
    <dbReference type="NCBI Taxonomy" id="2614655"/>
    <lineage>
        <taxon>Bacteria</taxon>
        <taxon>Pseudomonadati</taxon>
        <taxon>Bacteroidota</taxon>
        <taxon>Cytophagia</taxon>
        <taxon>Cytophagales</taxon>
        <taxon>Cytophagaceae</taxon>
        <taxon>Rudanella</taxon>
    </lineage>
</organism>
<feature type="transmembrane region" description="Helical" evidence="1">
    <location>
        <begin position="139"/>
        <end position="167"/>
    </location>
</feature>
<gene>
    <name evidence="2" type="ORF">F5984_14750</name>
</gene>
<proteinExistence type="predicted"/>
<feature type="transmembrane region" description="Helical" evidence="1">
    <location>
        <begin position="21"/>
        <end position="42"/>
    </location>
</feature>